<dbReference type="InterPro" id="IPR029058">
    <property type="entry name" value="AB_hydrolase_fold"/>
</dbReference>
<sequence length="337" mass="38396">MATKSTSPDLPSKTRIMFAYQTAVTDASRRSNGTVNRRFLNIFNFFLKISPNEKPIQGVKTLDITVDQSKNLFFRLFIPTKTPSDVTLPVIIYFHGGGFSFLSPDFFIYDRFCRRFARKIPAIVVSVSYRLSPEYRFPTQYEDGLQSLRFLDGNNFQAFPANADLSKCFLAGDSAGGNLAHHVAVRFAETEFRQVRVIGLIAIQPFFGGEERTESEKRLVNVPVVSIKRTDWQWKAFLPEGADRDHEAVNVFGPKSADISGLTKFPATLVVTGGFDPLQDWQKRYYEGLKRFGKEAYLVEYPRAIHLFYGFPELPESSMLINEMKNFIEKLQATKKC</sequence>
<protein>
    <submittedName>
        <fullName evidence="2">Alpha/beta hydrolase fold-3</fullName>
    </submittedName>
</protein>
<dbReference type="InterPro" id="IPR013094">
    <property type="entry name" value="AB_hydrolase_3"/>
</dbReference>
<evidence type="ECO:0000259" key="1">
    <source>
        <dbReference type="Pfam" id="PF07859"/>
    </source>
</evidence>
<dbReference type="SUPFAM" id="SSF53474">
    <property type="entry name" value="alpha/beta-Hydrolases"/>
    <property type="match status" value="1"/>
</dbReference>
<dbReference type="FunCoup" id="A0A200QAH5">
    <property type="interactions" value="371"/>
</dbReference>
<dbReference type="AlphaFoldDB" id="A0A200QAH5"/>
<dbReference type="Proteomes" id="UP000195402">
    <property type="component" value="Unassembled WGS sequence"/>
</dbReference>
<dbReference type="InParanoid" id="A0A200QAH5"/>
<organism evidence="2 3">
    <name type="scientific">Macleaya cordata</name>
    <name type="common">Five-seeded plume-poppy</name>
    <name type="synonym">Bocconia cordata</name>
    <dbReference type="NCBI Taxonomy" id="56857"/>
    <lineage>
        <taxon>Eukaryota</taxon>
        <taxon>Viridiplantae</taxon>
        <taxon>Streptophyta</taxon>
        <taxon>Embryophyta</taxon>
        <taxon>Tracheophyta</taxon>
        <taxon>Spermatophyta</taxon>
        <taxon>Magnoliopsida</taxon>
        <taxon>Ranunculales</taxon>
        <taxon>Papaveraceae</taxon>
        <taxon>Papaveroideae</taxon>
        <taxon>Macleaya</taxon>
    </lineage>
</organism>
<dbReference type="STRING" id="56857.A0A200QAH5"/>
<evidence type="ECO:0000313" key="3">
    <source>
        <dbReference type="Proteomes" id="UP000195402"/>
    </source>
</evidence>
<reference evidence="2 3" key="1">
    <citation type="journal article" date="2017" name="Mol. Plant">
        <title>The Genome of Medicinal Plant Macleaya cordata Provides New Insights into Benzylisoquinoline Alkaloids Metabolism.</title>
        <authorList>
            <person name="Liu X."/>
            <person name="Liu Y."/>
            <person name="Huang P."/>
            <person name="Ma Y."/>
            <person name="Qing Z."/>
            <person name="Tang Q."/>
            <person name="Cao H."/>
            <person name="Cheng P."/>
            <person name="Zheng Y."/>
            <person name="Yuan Z."/>
            <person name="Zhou Y."/>
            <person name="Liu J."/>
            <person name="Tang Z."/>
            <person name="Zhuo Y."/>
            <person name="Zhang Y."/>
            <person name="Yu L."/>
            <person name="Huang J."/>
            <person name="Yang P."/>
            <person name="Peng Q."/>
            <person name="Zhang J."/>
            <person name="Jiang W."/>
            <person name="Zhang Z."/>
            <person name="Lin K."/>
            <person name="Ro D.K."/>
            <person name="Chen X."/>
            <person name="Xiong X."/>
            <person name="Shang Y."/>
            <person name="Huang S."/>
            <person name="Zeng J."/>
        </authorList>
    </citation>
    <scope>NUCLEOTIDE SEQUENCE [LARGE SCALE GENOMIC DNA]</scope>
    <source>
        <strain evidence="3">cv. BLH2017</strain>
        <tissue evidence="2">Root</tissue>
    </source>
</reference>
<dbReference type="GO" id="GO:0016787">
    <property type="term" value="F:hydrolase activity"/>
    <property type="evidence" value="ECO:0007669"/>
    <property type="project" value="UniProtKB-KW"/>
</dbReference>
<comment type="caution">
    <text evidence="2">The sequence shown here is derived from an EMBL/GenBank/DDBJ whole genome shotgun (WGS) entry which is preliminary data.</text>
</comment>
<feature type="domain" description="Alpha/beta hydrolase fold-3" evidence="1">
    <location>
        <begin position="91"/>
        <end position="309"/>
    </location>
</feature>
<dbReference type="Gene3D" id="3.40.50.1820">
    <property type="entry name" value="alpha/beta hydrolase"/>
    <property type="match status" value="1"/>
</dbReference>
<evidence type="ECO:0000313" key="2">
    <source>
        <dbReference type="EMBL" id="OVA07482.1"/>
    </source>
</evidence>
<dbReference type="InterPro" id="IPR050466">
    <property type="entry name" value="Carboxylest/Gibb_receptor"/>
</dbReference>
<accession>A0A200QAH5</accession>
<dbReference type="OrthoDB" id="408631at2759"/>
<keyword evidence="3" id="KW-1185">Reference proteome</keyword>
<gene>
    <name evidence="2" type="ORF">BVC80_8231g7</name>
</gene>
<keyword evidence="2" id="KW-0378">Hydrolase</keyword>
<dbReference type="Pfam" id="PF07859">
    <property type="entry name" value="Abhydrolase_3"/>
    <property type="match status" value="1"/>
</dbReference>
<name>A0A200QAH5_MACCD</name>
<dbReference type="OMA" id="FHLWPGV"/>
<dbReference type="PANTHER" id="PTHR23024:SF24">
    <property type="entry name" value="ALPHA_BETA HYDROLASE FOLD-3 DOMAIN-CONTAINING PROTEIN"/>
    <property type="match status" value="1"/>
</dbReference>
<dbReference type="PANTHER" id="PTHR23024">
    <property type="entry name" value="ARYLACETAMIDE DEACETYLASE"/>
    <property type="match status" value="1"/>
</dbReference>
<proteinExistence type="predicted"/>
<dbReference type="EMBL" id="MVGT01002492">
    <property type="protein sequence ID" value="OVA07482.1"/>
    <property type="molecule type" value="Genomic_DNA"/>
</dbReference>